<dbReference type="Pfam" id="PF10801">
    <property type="entry name" value="DUF2537"/>
    <property type="match status" value="1"/>
</dbReference>
<reference evidence="2 3" key="1">
    <citation type="submission" date="2022-06" db="EMBL/GenBank/DDBJ databases">
        <title>Genomic Encyclopedia of Type Strains, Phase I: the one thousand microbial genomes (KMG-I) project.</title>
        <authorList>
            <person name="Kyrpides N."/>
        </authorList>
    </citation>
    <scope>NUCLEOTIDE SEQUENCE [LARGE SCALE GENOMIC DNA]</scope>
    <source>
        <strain evidence="2 3">DSM 43889</strain>
    </source>
</reference>
<keyword evidence="3" id="KW-1185">Reference proteome</keyword>
<feature type="transmembrane region" description="Helical" evidence="1">
    <location>
        <begin position="161"/>
        <end position="182"/>
    </location>
</feature>
<gene>
    <name evidence="2" type="ORF">G443_002799</name>
</gene>
<evidence type="ECO:0000256" key="1">
    <source>
        <dbReference type="SAM" id="Phobius"/>
    </source>
</evidence>
<organism evidence="2 3">
    <name type="scientific">Actinoalloteichus caeruleus DSM 43889</name>
    <dbReference type="NCBI Taxonomy" id="1120930"/>
    <lineage>
        <taxon>Bacteria</taxon>
        <taxon>Bacillati</taxon>
        <taxon>Actinomycetota</taxon>
        <taxon>Actinomycetes</taxon>
        <taxon>Pseudonocardiales</taxon>
        <taxon>Pseudonocardiaceae</taxon>
        <taxon>Actinoalloteichus</taxon>
        <taxon>Actinoalloteichus cyanogriseus</taxon>
    </lineage>
</organism>
<evidence type="ECO:0000313" key="3">
    <source>
        <dbReference type="Proteomes" id="UP000791080"/>
    </source>
</evidence>
<name>A0ABT1JJ38_ACTCY</name>
<sequence>MVTRVSDGTLVEIEGERTRLPPDLAASLREWAEVVEAVCAHEEAGNRALVSERGRRLAHRLARATRSRVRYVDPLVDRVVLVSAPPGARASRTSTAAEPVPWATGLTASALTGGPVAVGLSALFLDLLTDGPLALLVANLVVVGGLAPAVLLLARRAVWRWVAHGVAGGVLVSWFVLALSLLGPR</sequence>
<accession>A0ABT1JJ38</accession>
<dbReference type="Proteomes" id="UP000791080">
    <property type="component" value="Unassembled WGS sequence"/>
</dbReference>
<keyword evidence="1" id="KW-1133">Transmembrane helix</keyword>
<dbReference type="EMBL" id="AUBJ02000001">
    <property type="protein sequence ID" value="MCP2332529.1"/>
    <property type="molecule type" value="Genomic_DNA"/>
</dbReference>
<proteinExistence type="predicted"/>
<evidence type="ECO:0008006" key="4">
    <source>
        <dbReference type="Google" id="ProtNLM"/>
    </source>
</evidence>
<feature type="transmembrane region" description="Helical" evidence="1">
    <location>
        <begin position="131"/>
        <end position="154"/>
    </location>
</feature>
<comment type="caution">
    <text evidence="2">The sequence shown here is derived from an EMBL/GenBank/DDBJ whole genome shotgun (WGS) entry which is preliminary data.</text>
</comment>
<protein>
    <recommendedName>
        <fullName evidence="4">DUF2537 domain-containing protein</fullName>
    </recommendedName>
</protein>
<keyword evidence="1" id="KW-0812">Transmembrane</keyword>
<evidence type="ECO:0000313" key="2">
    <source>
        <dbReference type="EMBL" id="MCP2332529.1"/>
    </source>
</evidence>
<feature type="transmembrane region" description="Helical" evidence="1">
    <location>
        <begin position="102"/>
        <end position="125"/>
    </location>
</feature>
<dbReference type="InterPro" id="IPR024244">
    <property type="entry name" value="DUF2537"/>
</dbReference>
<keyword evidence="1" id="KW-0472">Membrane</keyword>